<comment type="caution">
    <text evidence="2">The sequence shown here is derived from an EMBL/GenBank/DDBJ whole genome shotgun (WGS) entry which is preliminary data.</text>
</comment>
<sequence length="451" mass="50598">MILRRPFRVHQVDSAQHELKLMAAAACALQVCGYVASEDATIGVFIAMCTFCDRLQEPASTRTMGNHALIFGATGIQGWAVTRELLNGYPSPSDFDRITALTNRPITGEMLWPKSDRLQVVSGIDLLGDKVVQEMKERVPDITGVTHVFFFAYIYQENPDDEIAINVELLKKAISSVETLSAKLKFVLLPTGTKAYGVHLLDKFPFADKLPLSEDLPRIPEPFASQNFYYHQTDWLEAASKGREWSYCEIRPDVVVGFVPNNNVYCLAQTLATYLACYREVEGDGAECAFPGTELSWKALSNDSDQDTIARFSIHAALHPETFGKGQAFNVASNRTASSWQEKWPVICEFFGLKGAPPPLDGSGPQPGQYLSERLEQWQALERKHSLVTGRVGNDRSLATFQGFIMTLLNYDRPLDLERQNQAWGQATEEKDSKQVWWTAFQRFRDAKIIP</sequence>
<evidence type="ECO:0000313" key="2">
    <source>
        <dbReference type="EMBL" id="KXT05120.1"/>
    </source>
</evidence>
<dbReference type="EMBL" id="LFZN01000015">
    <property type="protein sequence ID" value="KXT05120.1"/>
    <property type="molecule type" value="Genomic_DNA"/>
</dbReference>
<dbReference type="STRING" id="321146.A0A139HRQ1"/>
<dbReference type="CDD" id="cd08948">
    <property type="entry name" value="5beta-POR_like_SDR_a"/>
    <property type="match status" value="1"/>
</dbReference>
<gene>
    <name evidence="2" type="ORF">AC578_7600</name>
</gene>
<dbReference type="InterPro" id="IPR036291">
    <property type="entry name" value="NAD(P)-bd_dom_sf"/>
</dbReference>
<dbReference type="SUPFAM" id="SSF51735">
    <property type="entry name" value="NAD(P)-binding Rossmann-fold domains"/>
    <property type="match status" value="1"/>
</dbReference>
<dbReference type="PANTHER" id="PTHR32487">
    <property type="entry name" value="3-OXO-DELTA(4,5)-STEROID 5-BETA-REDUCTASE"/>
    <property type="match status" value="1"/>
</dbReference>
<dbReference type="OrthoDB" id="191037at2759"/>
<reference evidence="2 3" key="1">
    <citation type="submission" date="2015-07" db="EMBL/GenBank/DDBJ databases">
        <title>Comparative genomics of the Sigatoka disease complex on banana suggests a link between parallel evolutionary changes in Pseudocercospora fijiensis and Pseudocercospora eumusae and increased virulence on the banana host.</title>
        <authorList>
            <person name="Chang T.-C."/>
            <person name="Salvucci A."/>
            <person name="Crous P.W."/>
            <person name="Stergiopoulos I."/>
        </authorList>
    </citation>
    <scope>NUCLEOTIDE SEQUENCE [LARGE SCALE GENOMIC DNA]</scope>
    <source>
        <strain evidence="2 3">CBS 114824</strain>
    </source>
</reference>
<dbReference type="Proteomes" id="UP000070133">
    <property type="component" value="Unassembled WGS sequence"/>
</dbReference>
<keyword evidence="3" id="KW-1185">Reference proteome</keyword>
<feature type="domain" description="PRISE-like Rossmann-fold" evidence="1">
    <location>
        <begin position="68"/>
        <end position="451"/>
    </location>
</feature>
<evidence type="ECO:0000259" key="1">
    <source>
        <dbReference type="Pfam" id="PF22917"/>
    </source>
</evidence>
<dbReference type="AlphaFoldDB" id="A0A139HRQ1"/>
<organism evidence="2 3">
    <name type="scientific">Pseudocercospora eumusae</name>
    <dbReference type="NCBI Taxonomy" id="321146"/>
    <lineage>
        <taxon>Eukaryota</taxon>
        <taxon>Fungi</taxon>
        <taxon>Dikarya</taxon>
        <taxon>Ascomycota</taxon>
        <taxon>Pezizomycotina</taxon>
        <taxon>Dothideomycetes</taxon>
        <taxon>Dothideomycetidae</taxon>
        <taxon>Mycosphaerellales</taxon>
        <taxon>Mycosphaerellaceae</taxon>
        <taxon>Pseudocercospora</taxon>
    </lineage>
</organism>
<dbReference type="PANTHER" id="PTHR32487:SF8">
    <property type="entry name" value="NAD-DEPENDENT EPIMERASE_DEHYDRATASE DOMAIN-CONTAINING PROTEIN"/>
    <property type="match status" value="1"/>
</dbReference>
<dbReference type="InterPro" id="IPR055222">
    <property type="entry name" value="PRISE-like_Rossmann-fold"/>
</dbReference>
<name>A0A139HRQ1_9PEZI</name>
<evidence type="ECO:0000313" key="3">
    <source>
        <dbReference type="Proteomes" id="UP000070133"/>
    </source>
</evidence>
<dbReference type="Pfam" id="PF22917">
    <property type="entry name" value="PRISE"/>
    <property type="match status" value="1"/>
</dbReference>
<protein>
    <recommendedName>
        <fullName evidence="1">PRISE-like Rossmann-fold domain-containing protein</fullName>
    </recommendedName>
</protein>
<proteinExistence type="predicted"/>
<dbReference type="Gene3D" id="3.40.50.720">
    <property type="entry name" value="NAD(P)-binding Rossmann-like Domain"/>
    <property type="match status" value="1"/>
</dbReference>
<accession>A0A139HRQ1</accession>